<reference evidence="2 3" key="1">
    <citation type="submission" date="2018-11" db="EMBL/GenBank/DDBJ databases">
        <authorList>
            <consortium name="Pathogen Informatics"/>
        </authorList>
    </citation>
    <scope>NUCLEOTIDE SEQUENCE [LARGE SCALE GENOMIC DNA]</scope>
    <source>
        <strain evidence="2 3">Zambia</strain>
    </source>
</reference>
<dbReference type="AlphaFoldDB" id="A0A183N3P8"/>
<evidence type="ECO:0000313" key="2">
    <source>
        <dbReference type="EMBL" id="VDP45172.1"/>
    </source>
</evidence>
<feature type="compositionally biased region" description="Low complexity" evidence="1">
    <location>
        <begin position="196"/>
        <end position="207"/>
    </location>
</feature>
<feature type="region of interest" description="Disordered" evidence="1">
    <location>
        <begin position="196"/>
        <end position="223"/>
    </location>
</feature>
<evidence type="ECO:0000313" key="3">
    <source>
        <dbReference type="Proteomes" id="UP000277204"/>
    </source>
</evidence>
<gene>
    <name evidence="2" type="ORF">SMRZ_LOCUS22923</name>
</gene>
<name>A0A183N3P8_9TREM</name>
<proteinExistence type="predicted"/>
<dbReference type="PANTHER" id="PTHR38681">
    <property type="entry name" value="RETROVIRUS-RELATED POL POLYPROTEIN FROM TRANSPOSON 412-LIKE PROTEIN-RELATED"/>
    <property type="match status" value="1"/>
</dbReference>
<protein>
    <submittedName>
        <fullName evidence="2">Uncharacterized protein</fullName>
    </submittedName>
</protein>
<dbReference type="STRING" id="48269.A0A183N3P8"/>
<feature type="region of interest" description="Disordered" evidence="1">
    <location>
        <begin position="334"/>
        <end position="353"/>
    </location>
</feature>
<feature type="compositionally biased region" description="Polar residues" evidence="1">
    <location>
        <begin position="334"/>
        <end position="345"/>
    </location>
</feature>
<sequence>MPFWPDNIEAWFCYTEADFSEHGVIDTRAQFLAVVKALPREFNMYVTPSIRNAVKADIGYTAAQLVYGTTLRLPGEFVDPSSSSMNMDLTSYTNRLTNAMRSVKPASTRPQSIDVSVQPDLQYSTHVFVRRDAHRRPFESANEGPFKVLQRESKYYIVDKNGTNDSISIYRLKAAYLEGNPIHVDFPSVQSHNTTPTLIIPQPTTNTSGDTSNVSENKLKTTRSGRRVRFPENLNDYFTKERRSDAAKLSKLSEECLPTTDSLGLNFWQATSYIIYLFISTHRELNENPKHYITIKENEIILINNGEIGCALVADHRVRTRVFPLDHIFGSVGQRNPDNDSQASVSDDDFFWQ</sequence>
<accession>A0A183N3P8</accession>
<dbReference type="Proteomes" id="UP000277204">
    <property type="component" value="Unassembled WGS sequence"/>
</dbReference>
<keyword evidence="3" id="KW-1185">Reference proteome</keyword>
<dbReference type="PANTHER" id="PTHR38681:SF1">
    <property type="entry name" value="RETROVIRUS-RELATED POL POLYPROTEIN FROM TRANSPOSON 412-LIKE PROTEIN"/>
    <property type="match status" value="1"/>
</dbReference>
<organism evidence="2 3">
    <name type="scientific">Schistosoma margrebowiei</name>
    <dbReference type="NCBI Taxonomy" id="48269"/>
    <lineage>
        <taxon>Eukaryota</taxon>
        <taxon>Metazoa</taxon>
        <taxon>Spiralia</taxon>
        <taxon>Lophotrochozoa</taxon>
        <taxon>Platyhelminthes</taxon>
        <taxon>Trematoda</taxon>
        <taxon>Digenea</taxon>
        <taxon>Strigeidida</taxon>
        <taxon>Schistosomatoidea</taxon>
        <taxon>Schistosomatidae</taxon>
        <taxon>Schistosoma</taxon>
    </lineage>
</organism>
<dbReference type="EMBL" id="UZAI01019416">
    <property type="protein sequence ID" value="VDP45172.1"/>
    <property type="molecule type" value="Genomic_DNA"/>
</dbReference>
<evidence type="ECO:0000256" key="1">
    <source>
        <dbReference type="SAM" id="MobiDB-lite"/>
    </source>
</evidence>